<dbReference type="RefSeq" id="WP_340360106.1">
    <property type="nucleotide sequence ID" value="NZ_JBBKZU010000015.1"/>
</dbReference>
<accession>A0ABU8VMK6</accession>
<name>A0ABU8VMK6_9BURK</name>
<dbReference type="Pfam" id="PF10670">
    <property type="entry name" value="DUF4198"/>
    <property type="match status" value="1"/>
</dbReference>
<keyword evidence="3" id="KW-1185">Reference proteome</keyword>
<evidence type="ECO:0000313" key="3">
    <source>
        <dbReference type="Proteomes" id="UP001365846"/>
    </source>
</evidence>
<gene>
    <name evidence="2" type="ORF">WKW77_27670</name>
</gene>
<evidence type="ECO:0000256" key="1">
    <source>
        <dbReference type="SAM" id="SignalP"/>
    </source>
</evidence>
<feature type="signal peptide" evidence="1">
    <location>
        <begin position="1"/>
        <end position="22"/>
    </location>
</feature>
<protein>
    <submittedName>
        <fullName evidence="2">DUF4198 domain-containing protein</fullName>
    </submittedName>
</protein>
<proteinExistence type="predicted"/>
<organism evidence="2 3">
    <name type="scientific">Variovorax ureilyticus</name>
    <dbReference type="NCBI Taxonomy" id="1836198"/>
    <lineage>
        <taxon>Bacteria</taxon>
        <taxon>Pseudomonadati</taxon>
        <taxon>Pseudomonadota</taxon>
        <taxon>Betaproteobacteria</taxon>
        <taxon>Burkholderiales</taxon>
        <taxon>Comamonadaceae</taxon>
        <taxon>Variovorax</taxon>
    </lineage>
</organism>
<evidence type="ECO:0000313" key="2">
    <source>
        <dbReference type="EMBL" id="MEJ8814881.1"/>
    </source>
</evidence>
<dbReference type="Proteomes" id="UP001365846">
    <property type="component" value="Unassembled WGS sequence"/>
</dbReference>
<keyword evidence="1" id="KW-0732">Signal</keyword>
<sequence length="266" mass="28577">MKIATRLASIALALSASAAVHAHNVWLLPSSTVLSKGDWITVDAAVSNDLFFFNHRPMGLDGLVVTAPDGSTVKPENMLEGKLRSVFDLNLVQPGTYRVAVLNDGVLARWKDKATGQVKRARGTPENIAGQIPADAQEVEVTQSAGRIETFVTVGKPSALKPSGKGLELVAANPTDLVKGEKASFALQIDGQPAKNFDVTITQGNTRYRDKINETTLRTDANGQFSVTWPDAGMYWLEATGKDTKTSVPAAKERRLSYAATLEVMP</sequence>
<reference evidence="2 3" key="1">
    <citation type="submission" date="2024-03" db="EMBL/GenBank/DDBJ databases">
        <title>Novel species of the genus Variovorax.</title>
        <authorList>
            <person name="Liu Q."/>
            <person name="Xin Y.-H."/>
        </authorList>
    </citation>
    <scope>NUCLEOTIDE SEQUENCE [LARGE SCALE GENOMIC DNA]</scope>
    <source>
        <strain evidence="2 3">KACC 18899</strain>
    </source>
</reference>
<comment type="caution">
    <text evidence="2">The sequence shown here is derived from an EMBL/GenBank/DDBJ whole genome shotgun (WGS) entry which is preliminary data.</text>
</comment>
<feature type="chain" id="PRO_5045215805" evidence="1">
    <location>
        <begin position="23"/>
        <end position="266"/>
    </location>
</feature>
<dbReference type="EMBL" id="JBBKZU010000015">
    <property type="protein sequence ID" value="MEJ8814881.1"/>
    <property type="molecule type" value="Genomic_DNA"/>
</dbReference>
<dbReference type="InterPro" id="IPR019613">
    <property type="entry name" value="DUF4198"/>
</dbReference>